<dbReference type="EMBL" id="LAVV01001821">
    <property type="protein sequence ID" value="KNZ63282.1"/>
    <property type="molecule type" value="Genomic_DNA"/>
</dbReference>
<accession>A0A0L6VRL1</accession>
<dbReference type="VEuPathDB" id="FungiDB:VP01_1163g2"/>
<sequence length="139" mass="15745">MTHFRFGNLLRPVLGEEDGSGVLVSVFYCLNHNNFCLLFCVKPFSADGCCKPPALSDILEFTEREIKTASDDAFGYGTAFVESNRVIQQGIYVKKGAGEGKALREKMVEENPVNKLEEKLCLRLHLWIIISKMKRRVCR</sequence>
<protein>
    <submittedName>
        <fullName evidence="1">Uncharacterized protein</fullName>
    </submittedName>
</protein>
<dbReference type="Proteomes" id="UP000037035">
    <property type="component" value="Unassembled WGS sequence"/>
</dbReference>
<dbReference type="AlphaFoldDB" id="A0A0L6VRL1"/>
<reference evidence="1 2" key="1">
    <citation type="submission" date="2015-08" db="EMBL/GenBank/DDBJ databases">
        <title>Next Generation Sequencing and Analysis of the Genome of Puccinia sorghi L Schw, the Causal Agent of Maize Common Rust.</title>
        <authorList>
            <person name="Rochi L."/>
            <person name="Burguener G."/>
            <person name="Darino M."/>
            <person name="Turjanski A."/>
            <person name="Kreff E."/>
            <person name="Dieguez M.J."/>
            <person name="Sacco F."/>
        </authorList>
    </citation>
    <scope>NUCLEOTIDE SEQUENCE [LARGE SCALE GENOMIC DNA]</scope>
    <source>
        <strain evidence="1 2">RO10H11247</strain>
    </source>
</reference>
<keyword evidence="2" id="KW-1185">Reference proteome</keyword>
<name>A0A0L6VRL1_9BASI</name>
<evidence type="ECO:0000313" key="2">
    <source>
        <dbReference type="Proteomes" id="UP000037035"/>
    </source>
</evidence>
<proteinExistence type="predicted"/>
<gene>
    <name evidence="1" type="ORF">VP01_1163g2</name>
</gene>
<organism evidence="1 2">
    <name type="scientific">Puccinia sorghi</name>
    <dbReference type="NCBI Taxonomy" id="27349"/>
    <lineage>
        <taxon>Eukaryota</taxon>
        <taxon>Fungi</taxon>
        <taxon>Dikarya</taxon>
        <taxon>Basidiomycota</taxon>
        <taxon>Pucciniomycotina</taxon>
        <taxon>Pucciniomycetes</taxon>
        <taxon>Pucciniales</taxon>
        <taxon>Pucciniaceae</taxon>
        <taxon>Puccinia</taxon>
    </lineage>
</organism>
<comment type="caution">
    <text evidence="1">The sequence shown here is derived from an EMBL/GenBank/DDBJ whole genome shotgun (WGS) entry which is preliminary data.</text>
</comment>
<evidence type="ECO:0000313" key="1">
    <source>
        <dbReference type="EMBL" id="KNZ63282.1"/>
    </source>
</evidence>
<dbReference type="OrthoDB" id="10556308at2759"/>